<evidence type="ECO:0000256" key="2">
    <source>
        <dbReference type="SAM" id="Phobius"/>
    </source>
</evidence>
<gene>
    <name evidence="3" type="ORF">FKW77_003826</name>
</gene>
<feature type="compositionally biased region" description="Low complexity" evidence="1">
    <location>
        <begin position="177"/>
        <end position="188"/>
    </location>
</feature>
<dbReference type="OrthoDB" id="10635338at2759"/>
<evidence type="ECO:0000313" key="3">
    <source>
        <dbReference type="EMBL" id="QDS78086.1"/>
    </source>
</evidence>
<keyword evidence="2" id="KW-0812">Transmembrane</keyword>
<feature type="region of interest" description="Disordered" evidence="1">
    <location>
        <begin position="267"/>
        <end position="297"/>
    </location>
</feature>
<keyword evidence="4" id="KW-1185">Reference proteome</keyword>
<keyword evidence="2" id="KW-1133">Transmembrane helix</keyword>
<dbReference type="EMBL" id="CP042203">
    <property type="protein sequence ID" value="QDS78086.1"/>
    <property type="molecule type" value="Genomic_DNA"/>
</dbReference>
<dbReference type="AlphaFoldDB" id="A0A517LR52"/>
<evidence type="ECO:0000313" key="4">
    <source>
        <dbReference type="Proteomes" id="UP000316270"/>
    </source>
</evidence>
<accession>A0A517LR52</accession>
<keyword evidence="2" id="KW-0472">Membrane</keyword>
<sequence length="297" mass="31521">MGDFPSPLSYRARSGPTATVVVGTTTTSAPRPTTFTTASEVSSCTADCTTFDKNDTGIIFTSDQVTGPVPKTCSVVKDPVEGWPIITCASLTYLPDGPSCTIVPTPGDYVDVYVTVACPPLWEHRALSGKPLPTLTEAVVVGASSWMSTFVTEDPVVVSRSLALLPSSIHPPPANPAPTTSVPTASATQGSGNGGSAHVKNNANKIIAAVVTPIAFLTVILLIYGPGRKWWLKKHRPLYEASRLYEESRLGNRQDEDDVVRPSLELAEYNGGRIPRNGGPDPLGPALSSQEYDRPKM</sequence>
<dbReference type="Proteomes" id="UP000316270">
    <property type="component" value="Chromosome 19"/>
</dbReference>
<organism evidence="3 4">
    <name type="scientific">Venturia effusa</name>
    <dbReference type="NCBI Taxonomy" id="50376"/>
    <lineage>
        <taxon>Eukaryota</taxon>
        <taxon>Fungi</taxon>
        <taxon>Dikarya</taxon>
        <taxon>Ascomycota</taxon>
        <taxon>Pezizomycotina</taxon>
        <taxon>Dothideomycetes</taxon>
        <taxon>Pleosporomycetidae</taxon>
        <taxon>Venturiales</taxon>
        <taxon>Venturiaceae</taxon>
        <taxon>Venturia</taxon>
    </lineage>
</organism>
<reference evidence="3 4" key="1">
    <citation type="submission" date="2019-07" db="EMBL/GenBank/DDBJ databases">
        <title>Finished genome of Venturia effusa.</title>
        <authorList>
            <person name="Young C.A."/>
            <person name="Cox M.P."/>
            <person name="Ganley A.R.D."/>
            <person name="David W.J."/>
        </authorList>
    </citation>
    <scope>NUCLEOTIDE SEQUENCE [LARGE SCALE GENOMIC DNA]</scope>
    <source>
        <strain evidence="4">albino</strain>
    </source>
</reference>
<protein>
    <submittedName>
        <fullName evidence="3">Uncharacterized protein</fullName>
    </submittedName>
</protein>
<proteinExistence type="predicted"/>
<feature type="region of interest" description="Disordered" evidence="1">
    <location>
        <begin position="169"/>
        <end position="196"/>
    </location>
</feature>
<evidence type="ECO:0000256" key="1">
    <source>
        <dbReference type="SAM" id="MobiDB-lite"/>
    </source>
</evidence>
<feature type="transmembrane region" description="Helical" evidence="2">
    <location>
        <begin position="206"/>
        <end position="224"/>
    </location>
</feature>
<name>A0A517LR52_9PEZI</name>